<keyword evidence="9" id="KW-0408">Iron</keyword>
<proteinExistence type="inferred from homology"/>
<evidence type="ECO:0000256" key="3">
    <source>
        <dbReference type="ARBA" id="ARBA00022516"/>
    </source>
</evidence>
<evidence type="ECO:0000256" key="1">
    <source>
        <dbReference type="ARBA" id="ARBA00004141"/>
    </source>
</evidence>
<dbReference type="OrthoDB" id="10260134at2759"/>
<sequence>MAPNVKDVTSGVLYEHEEVPDYTRVIAQDAAKTPPKSYRELQPILWDRVVAHALVHLTAIYTLTLVFSGEVKLLTLAWAGVLFFLGSMGILVGAHRLWSHRTFRAKLPTRIALALMQVISWQGSIFRWSVDHRTHHKFVETDADHVNARRGFFFSHIGWLLMKKHPDVAKYGKMVDMSDMIADPVVYYQHKYYYAVWPFMFYLIPVAVPMYAWGETHTNAFLVAVVLRFVVGLNATFLVNSAAHAFGSRPYDATIAARENPLVSFIVGGEGYHNYHHVFPWDYQASEIGNYVTNPAGMCIDFLAAIGQATDLKTVNKDMINARSVRTGDGTRPVWGWGDADLSREHKGMAVISNVVEELGQARTGLPLGPTGCAAIAG</sequence>
<dbReference type="PROSITE" id="PS00476">
    <property type="entry name" value="FATTY_ACID_DESATUR_1"/>
    <property type="match status" value="1"/>
</dbReference>
<comment type="cofactor">
    <cofactor evidence="13">
        <name>Fe(2+)</name>
        <dbReference type="ChEBI" id="CHEBI:29033"/>
    </cofactor>
</comment>
<keyword evidence="4 13" id="KW-0812">Transmembrane</keyword>
<dbReference type="GO" id="GO:0005506">
    <property type="term" value="F:iron ion binding"/>
    <property type="evidence" value="ECO:0007669"/>
    <property type="project" value="TreeGrafter"/>
</dbReference>
<accession>A0A6J1T094</accession>
<comment type="domain">
    <text evidence="13">The histidine box domains are involved in binding the catalytic metal ions.</text>
</comment>
<keyword evidence="12 13" id="KW-0275">Fatty acid biosynthesis</keyword>
<evidence type="ECO:0000256" key="10">
    <source>
        <dbReference type="ARBA" id="ARBA00023098"/>
    </source>
</evidence>
<name>A0A6J1T094_FRAOC</name>
<evidence type="ECO:0000256" key="13">
    <source>
        <dbReference type="RuleBase" id="RU000581"/>
    </source>
</evidence>
<keyword evidence="7 14" id="KW-1133">Transmembrane helix</keyword>
<evidence type="ECO:0000256" key="2">
    <source>
        <dbReference type="ARBA" id="ARBA00009295"/>
    </source>
</evidence>
<organism evidence="16 17">
    <name type="scientific">Frankliniella occidentalis</name>
    <name type="common">Western flower thrips</name>
    <name type="synonym">Euthrips occidentalis</name>
    <dbReference type="NCBI Taxonomy" id="133901"/>
    <lineage>
        <taxon>Eukaryota</taxon>
        <taxon>Metazoa</taxon>
        <taxon>Ecdysozoa</taxon>
        <taxon>Arthropoda</taxon>
        <taxon>Hexapoda</taxon>
        <taxon>Insecta</taxon>
        <taxon>Pterygota</taxon>
        <taxon>Neoptera</taxon>
        <taxon>Paraneoptera</taxon>
        <taxon>Thysanoptera</taxon>
        <taxon>Terebrantia</taxon>
        <taxon>Thripoidea</taxon>
        <taxon>Thripidae</taxon>
        <taxon>Frankliniella</taxon>
    </lineage>
</organism>
<keyword evidence="6" id="KW-0276">Fatty acid metabolism</keyword>
<dbReference type="GO" id="GO:0004768">
    <property type="term" value="F:stearoyl-CoA 9-desaturase activity"/>
    <property type="evidence" value="ECO:0007669"/>
    <property type="project" value="TreeGrafter"/>
</dbReference>
<evidence type="ECO:0000256" key="14">
    <source>
        <dbReference type="SAM" id="Phobius"/>
    </source>
</evidence>
<evidence type="ECO:0000256" key="7">
    <source>
        <dbReference type="ARBA" id="ARBA00022989"/>
    </source>
</evidence>
<evidence type="ECO:0000256" key="6">
    <source>
        <dbReference type="ARBA" id="ARBA00022832"/>
    </source>
</evidence>
<evidence type="ECO:0000259" key="15">
    <source>
        <dbReference type="Pfam" id="PF00487"/>
    </source>
</evidence>
<evidence type="ECO:0000256" key="9">
    <source>
        <dbReference type="ARBA" id="ARBA00023004"/>
    </source>
</evidence>
<keyword evidence="5" id="KW-0479">Metal-binding</keyword>
<keyword evidence="3 13" id="KW-0444">Lipid biosynthesis</keyword>
<keyword evidence="11 14" id="KW-0472">Membrane</keyword>
<feature type="transmembrane region" description="Helical" evidence="14">
    <location>
        <begin position="192"/>
        <end position="214"/>
    </location>
</feature>
<keyword evidence="8 13" id="KW-0560">Oxidoreductase</keyword>
<comment type="subcellular location">
    <subcellularLocation>
        <location evidence="1">Membrane</location>
        <topology evidence="1">Multi-pass membrane protein</topology>
    </subcellularLocation>
</comment>
<evidence type="ECO:0000256" key="5">
    <source>
        <dbReference type="ARBA" id="ARBA00022723"/>
    </source>
</evidence>
<keyword evidence="16" id="KW-1185">Reference proteome</keyword>
<evidence type="ECO:0000313" key="16">
    <source>
        <dbReference type="Proteomes" id="UP000504606"/>
    </source>
</evidence>
<dbReference type="InterPro" id="IPR015876">
    <property type="entry name" value="Acyl-CoA_DS"/>
</dbReference>
<evidence type="ECO:0000256" key="4">
    <source>
        <dbReference type="ARBA" id="ARBA00022692"/>
    </source>
</evidence>
<feature type="domain" description="Fatty acid desaturase" evidence="15">
    <location>
        <begin position="77"/>
        <end position="280"/>
    </location>
</feature>
<protein>
    <submittedName>
        <fullName evidence="17">Stearoyl-CoA desaturase 5-like</fullName>
    </submittedName>
</protein>
<comment type="similarity">
    <text evidence="2 13">Belongs to the fatty acid desaturase type 1 family.</text>
</comment>
<dbReference type="GeneID" id="113210375"/>
<dbReference type="Pfam" id="PF00487">
    <property type="entry name" value="FA_desaturase"/>
    <property type="match status" value="1"/>
</dbReference>
<reference evidence="17" key="1">
    <citation type="submission" date="2025-08" db="UniProtKB">
        <authorList>
            <consortium name="RefSeq"/>
        </authorList>
    </citation>
    <scope>IDENTIFICATION</scope>
    <source>
        <tissue evidence="17">Whole organism</tissue>
    </source>
</reference>
<evidence type="ECO:0000256" key="11">
    <source>
        <dbReference type="ARBA" id="ARBA00023136"/>
    </source>
</evidence>
<evidence type="ECO:0000313" key="17">
    <source>
        <dbReference type="RefSeq" id="XP_026284136.2"/>
    </source>
</evidence>
<dbReference type="KEGG" id="foc:113210375"/>
<feature type="transmembrane region" description="Helical" evidence="14">
    <location>
        <begin position="220"/>
        <end position="239"/>
    </location>
</feature>
<dbReference type="PANTHER" id="PTHR11351">
    <property type="entry name" value="ACYL-COA DESATURASE"/>
    <property type="match status" value="1"/>
</dbReference>
<evidence type="ECO:0000256" key="8">
    <source>
        <dbReference type="ARBA" id="ARBA00023002"/>
    </source>
</evidence>
<dbReference type="RefSeq" id="XP_026284136.2">
    <property type="nucleotide sequence ID" value="XM_026428351.2"/>
</dbReference>
<evidence type="ECO:0000256" key="12">
    <source>
        <dbReference type="ARBA" id="ARBA00023160"/>
    </source>
</evidence>
<dbReference type="CDD" id="cd03505">
    <property type="entry name" value="Delta9-FADS-like"/>
    <property type="match status" value="1"/>
</dbReference>
<dbReference type="InterPro" id="IPR001522">
    <property type="entry name" value="FADS-1_CS"/>
</dbReference>
<dbReference type="GO" id="GO:0006636">
    <property type="term" value="P:unsaturated fatty acid biosynthetic process"/>
    <property type="evidence" value="ECO:0007669"/>
    <property type="project" value="TreeGrafter"/>
</dbReference>
<dbReference type="PANTHER" id="PTHR11351:SF31">
    <property type="entry name" value="DESATURASE 1, ISOFORM A-RELATED"/>
    <property type="match status" value="1"/>
</dbReference>
<keyword evidence="10" id="KW-0443">Lipid metabolism</keyword>
<dbReference type="Proteomes" id="UP000504606">
    <property type="component" value="Unplaced"/>
</dbReference>
<gene>
    <name evidence="17" type="primary">LOC113210375</name>
</gene>
<dbReference type="AlphaFoldDB" id="A0A6J1T094"/>
<dbReference type="InterPro" id="IPR005804">
    <property type="entry name" value="FA_desaturase_dom"/>
</dbReference>
<feature type="transmembrane region" description="Helical" evidence="14">
    <location>
        <begin position="49"/>
        <end position="67"/>
    </location>
</feature>
<feature type="transmembrane region" description="Helical" evidence="14">
    <location>
        <begin position="73"/>
        <end position="94"/>
    </location>
</feature>
<dbReference type="PRINTS" id="PR00075">
    <property type="entry name" value="FACDDSATRASE"/>
</dbReference>
<dbReference type="GO" id="GO:0005789">
    <property type="term" value="C:endoplasmic reticulum membrane"/>
    <property type="evidence" value="ECO:0007669"/>
    <property type="project" value="TreeGrafter"/>
</dbReference>